<evidence type="ECO:0000313" key="3">
    <source>
        <dbReference type="EMBL" id="KKW33397.1"/>
    </source>
</evidence>
<dbReference type="AlphaFoldDB" id="A0A0G1ZY77"/>
<dbReference type="EMBL" id="LCRH01000003">
    <property type="protein sequence ID" value="KKW33397.1"/>
    <property type="molecule type" value="Genomic_DNA"/>
</dbReference>
<name>A0A0G1ZY77_9BACT</name>
<keyword evidence="1" id="KW-0812">Transmembrane</keyword>
<feature type="chain" id="PRO_5002541828" evidence="2">
    <location>
        <begin position="29"/>
        <end position="457"/>
    </location>
</feature>
<evidence type="ECO:0000256" key="1">
    <source>
        <dbReference type="SAM" id="Phobius"/>
    </source>
</evidence>
<dbReference type="Pfam" id="PF18895">
    <property type="entry name" value="T4SS_pilin"/>
    <property type="match status" value="1"/>
</dbReference>
<reference evidence="3 4" key="1">
    <citation type="journal article" date="2015" name="Nature">
        <title>rRNA introns, odd ribosomes, and small enigmatic genomes across a large radiation of phyla.</title>
        <authorList>
            <person name="Brown C.T."/>
            <person name="Hug L.A."/>
            <person name="Thomas B.C."/>
            <person name="Sharon I."/>
            <person name="Castelle C.J."/>
            <person name="Singh A."/>
            <person name="Wilkins M.J."/>
            <person name="Williams K.H."/>
            <person name="Banfield J.F."/>
        </authorList>
    </citation>
    <scope>NUCLEOTIDE SEQUENCE [LARGE SCALE GENOMIC DNA]</scope>
</reference>
<dbReference type="InterPro" id="IPR043993">
    <property type="entry name" value="T4SS_pilin"/>
</dbReference>
<protein>
    <submittedName>
        <fullName evidence="3">Uncharacterized protein</fullName>
    </submittedName>
</protein>
<keyword evidence="2" id="KW-0732">Signal</keyword>
<comment type="caution">
    <text evidence="3">The sequence shown here is derived from an EMBL/GenBank/DDBJ whole genome shotgun (WGS) entry which is preliminary data.</text>
</comment>
<accession>A0A0G1ZY77</accession>
<feature type="transmembrane region" description="Helical" evidence="1">
    <location>
        <begin position="146"/>
        <end position="166"/>
    </location>
</feature>
<organism evidence="3 4">
    <name type="scientific">Candidatus Uhrbacteria bacterium GW2011_GWA2_52_8d</name>
    <dbReference type="NCBI Taxonomy" id="1618979"/>
    <lineage>
        <taxon>Bacteria</taxon>
        <taxon>Candidatus Uhriibacteriota</taxon>
    </lineage>
</organism>
<gene>
    <name evidence="3" type="ORF">UY76_C0003G0002</name>
</gene>
<proteinExistence type="predicted"/>
<keyword evidence="1" id="KW-0472">Membrane</keyword>
<keyword evidence="1" id="KW-1133">Transmembrane helix</keyword>
<evidence type="ECO:0000313" key="4">
    <source>
        <dbReference type="Proteomes" id="UP000034054"/>
    </source>
</evidence>
<evidence type="ECO:0000256" key="2">
    <source>
        <dbReference type="SAM" id="SignalP"/>
    </source>
</evidence>
<dbReference type="Proteomes" id="UP000034054">
    <property type="component" value="Unassembled WGS sequence"/>
</dbReference>
<feature type="signal peptide" evidence="2">
    <location>
        <begin position="1"/>
        <end position="28"/>
    </location>
</feature>
<feature type="transmembrane region" description="Helical" evidence="1">
    <location>
        <begin position="187"/>
        <end position="208"/>
    </location>
</feature>
<sequence length="457" mass="48477">MDSRRTLLVFLLCVGVSLGVGVPPFASAQEYACSCYCATKQGAILTPNATTDSTCRDTCESAGNSVATCARDASGLPSQNVSCFTKKQCANQEGKFDSYQPSECLPSVHYCYPDPSKAMKVTLSTSIAGLTVTGDLGEYISKVYQWMLGAATTIAIVFLMVAGLRWTLGGLSAEEIGKAKKTIQNSVIGLVLLLFTYLILSTVNPQLLKLQVPTFPMIRTVLLVGEDDSCEYLLGKYRGKPYLIMHGAPSDSPFAVGQPQPQGGNPYIIKESTASKGGSCGSIAEIDQDWEGNDVADGETCQFTYCGDEDQKCIGVGATAGCVSCDQVASSTVASSPTGVVPSESTCAELAPQHRYSGNVNNLMVANYCNYMETITATGVLSRCISMSIECLTVSTCDKYSLTQITGWSSLLYADFDPATTLSGMTLERLCTEDPCKAGERSNTSCVYSETTGCGAK</sequence>